<comment type="subcellular location">
    <subcellularLocation>
        <location evidence="1">Membrane</location>
        <topology evidence="1">Multi-pass membrane protein</topology>
    </subcellularLocation>
</comment>
<evidence type="ECO:0000256" key="3">
    <source>
        <dbReference type="ARBA" id="ARBA00022989"/>
    </source>
</evidence>
<keyword evidence="2 6" id="KW-0812">Transmembrane</keyword>
<feature type="transmembrane region" description="Helical" evidence="6">
    <location>
        <begin position="389"/>
        <end position="407"/>
    </location>
</feature>
<sequence>MDPDPATERDESFWAPGTVTLEDLQRSTENAILHPRPTTDPNDPLNWSTKRKMLNFVLVNVYVFFSFVQLDIFYTAPGSTQHGRRPVYILSTALQLASCIWLAVTRNVGDLYGGNLLSGLSGAISETIAQITIADLFFVHQHTAMNGWYLLALFTGSYLGPVAAGYIVDSQGWRWIWWWCVIFFVVNVVLIVVCFEETKYVGPSHGSSSGRDADEPSDVGLATLQSNTKDDGEIVPTQSMGHIDPSIPMRPYRERLALITPTKGSILFDLYNPVATYLFDPPYNFSAAGVGLMNVAPLTSAFPAIYVGGHLNDKSIIWLSKRNGGVYEPEMRLWVALIAAIVTPAGILMFGLGMANKAHWAILAVGWGVYGFGLIVACDSSLSYAMDCYHAVIGNALVGIVFTRNAVSGMIL</sequence>
<dbReference type="AlphaFoldDB" id="A0A9Q8QFF4"/>
<feature type="transmembrane region" description="Helical" evidence="6">
    <location>
        <begin position="86"/>
        <end position="104"/>
    </location>
</feature>
<keyword evidence="8" id="KW-1185">Reference proteome</keyword>
<evidence type="ECO:0000256" key="2">
    <source>
        <dbReference type="ARBA" id="ARBA00022692"/>
    </source>
</evidence>
<reference evidence="7" key="1">
    <citation type="submission" date="2021-11" db="EMBL/GenBank/DDBJ databases">
        <title>Purpureocillium_takamizusanense_genome.</title>
        <authorList>
            <person name="Nguyen N.-H."/>
        </authorList>
    </citation>
    <scope>NUCLEOTIDE SEQUENCE</scope>
    <source>
        <strain evidence="7">PT3</strain>
    </source>
</reference>
<evidence type="ECO:0000256" key="4">
    <source>
        <dbReference type="ARBA" id="ARBA00023136"/>
    </source>
</evidence>
<feature type="transmembrane region" description="Helical" evidence="6">
    <location>
        <begin position="175"/>
        <end position="195"/>
    </location>
</feature>
<dbReference type="GO" id="GO:0022857">
    <property type="term" value="F:transmembrane transporter activity"/>
    <property type="evidence" value="ECO:0007669"/>
    <property type="project" value="InterPro"/>
</dbReference>
<dbReference type="InterPro" id="IPR011701">
    <property type="entry name" value="MFS"/>
</dbReference>
<dbReference type="GO" id="GO:0005886">
    <property type="term" value="C:plasma membrane"/>
    <property type="evidence" value="ECO:0007669"/>
    <property type="project" value="TreeGrafter"/>
</dbReference>
<evidence type="ECO:0000256" key="6">
    <source>
        <dbReference type="SAM" id="Phobius"/>
    </source>
</evidence>
<dbReference type="InterPro" id="IPR036259">
    <property type="entry name" value="MFS_trans_sf"/>
</dbReference>
<evidence type="ECO:0000313" key="8">
    <source>
        <dbReference type="Proteomes" id="UP000829364"/>
    </source>
</evidence>
<feature type="transmembrane region" description="Helical" evidence="6">
    <location>
        <begin position="358"/>
        <end position="377"/>
    </location>
</feature>
<dbReference type="KEGG" id="ptkz:JDV02_004219"/>
<dbReference type="PANTHER" id="PTHR23502:SF50">
    <property type="entry name" value="TRANSPORTER, PUTATIVE (AFU_ORTHOLOGUE AFUA_5G00430)-RELATED"/>
    <property type="match status" value="1"/>
</dbReference>
<dbReference type="PANTHER" id="PTHR23502">
    <property type="entry name" value="MAJOR FACILITATOR SUPERFAMILY"/>
    <property type="match status" value="1"/>
</dbReference>
<dbReference type="GeneID" id="72066174"/>
<dbReference type="Proteomes" id="UP000829364">
    <property type="component" value="Chromosome 3"/>
</dbReference>
<feature type="transmembrane region" description="Helical" evidence="6">
    <location>
        <begin position="53"/>
        <end position="74"/>
    </location>
</feature>
<keyword evidence="3 6" id="KW-1133">Transmembrane helix</keyword>
<dbReference type="Pfam" id="PF07690">
    <property type="entry name" value="MFS_1"/>
    <property type="match status" value="1"/>
</dbReference>
<dbReference type="Gene3D" id="1.20.1250.20">
    <property type="entry name" value="MFS general substrate transporter like domains"/>
    <property type="match status" value="1"/>
</dbReference>
<dbReference type="OrthoDB" id="5215911at2759"/>
<protein>
    <recommendedName>
        <fullName evidence="9">Major facilitator superfamily transporter</fullName>
    </recommendedName>
</protein>
<gene>
    <name evidence="7" type="ORF">JDV02_004219</name>
</gene>
<feature type="transmembrane region" description="Helical" evidence="6">
    <location>
        <begin position="331"/>
        <end position="352"/>
    </location>
</feature>
<accession>A0A9Q8QFF4</accession>
<proteinExistence type="predicted"/>
<dbReference type="SUPFAM" id="SSF103473">
    <property type="entry name" value="MFS general substrate transporter"/>
    <property type="match status" value="1"/>
</dbReference>
<evidence type="ECO:0000256" key="1">
    <source>
        <dbReference type="ARBA" id="ARBA00004141"/>
    </source>
</evidence>
<evidence type="ECO:0008006" key="9">
    <source>
        <dbReference type="Google" id="ProtNLM"/>
    </source>
</evidence>
<organism evidence="7 8">
    <name type="scientific">Purpureocillium takamizusanense</name>
    <dbReference type="NCBI Taxonomy" id="2060973"/>
    <lineage>
        <taxon>Eukaryota</taxon>
        <taxon>Fungi</taxon>
        <taxon>Dikarya</taxon>
        <taxon>Ascomycota</taxon>
        <taxon>Pezizomycotina</taxon>
        <taxon>Sordariomycetes</taxon>
        <taxon>Hypocreomycetidae</taxon>
        <taxon>Hypocreales</taxon>
        <taxon>Ophiocordycipitaceae</taxon>
        <taxon>Purpureocillium</taxon>
    </lineage>
</organism>
<feature type="transmembrane region" description="Helical" evidence="6">
    <location>
        <begin position="148"/>
        <end position="169"/>
    </location>
</feature>
<keyword evidence="4 6" id="KW-0472">Membrane</keyword>
<evidence type="ECO:0000256" key="5">
    <source>
        <dbReference type="SAM" id="MobiDB-lite"/>
    </source>
</evidence>
<dbReference type="RefSeq" id="XP_047841392.1">
    <property type="nucleotide sequence ID" value="XM_047985415.1"/>
</dbReference>
<feature type="region of interest" description="Disordered" evidence="5">
    <location>
        <begin position="202"/>
        <end position="222"/>
    </location>
</feature>
<feature type="transmembrane region" description="Helical" evidence="6">
    <location>
        <begin position="116"/>
        <end position="139"/>
    </location>
</feature>
<evidence type="ECO:0000313" key="7">
    <source>
        <dbReference type="EMBL" id="UNI17911.1"/>
    </source>
</evidence>
<dbReference type="EMBL" id="CP086356">
    <property type="protein sequence ID" value="UNI17911.1"/>
    <property type="molecule type" value="Genomic_DNA"/>
</dbReference>
<name>A0A9Q8QFF4_9HYPO</name>